<accession>A0A653A6N8</accession>
<proteinExistence type="predicted"/>
<dbReference type="EMBL" id="UPXX01000024">
    <property type="protein sequence ID" value="VBB43634.1"/>
    <property type="molecule type" value="Genomic_DNA"/>
</dbReference>
<organism evidence="7">
    <name type="scientific">Uncultured Desulfatiglans sp</name>
    <dbReference type="NCBI Taxonomy" id="1748965"/>
    <lineage>
        <taxon>Bacteria</taxon>
        <taxon>Pseudomonadati</taxon>
        <taxon>Thermodesulfobacteriota</taxon>
        <taxon>Desulfobacteria</taxon>
        <taxon>Desulfatiglandales</taxon>
        <taxon>Desulfatiglandaceae</taxon>
        <taxon>Desulfatiglans</taxon>
        <taxon>environmental samples</taxon>
    </lineage>
</organism>
<evidence type="ECO:0000313" key="7">
    <source>
        <dbReference type="EMBL" id="VBB43634.1"/>
    </source>
</evidence>
<feature type="transmembrane region" description="Helical" evidence="6">
    <location>
        <begin position="388"/>
        <end position="406"/>
    </location>
</feature>
<dbReference type="AlphaFoldDB" id="A0A653A6N8"/>
<reference evidence="7" key="1">
    <citation type="submission" date="2018-07" db="EMBL/GenBank/DDBJ databases">
        <authorList>
            <consortium name="Genoscope - CEA"/>
            <person name="William W."/>
        </authorList>
    </citation>
    <scope>NUCLEOTIDE SEQUENCE</scope>
    <source>
        <strain evidence="7">IK1</strain>
    </source>
</reference>
<dbReference type="CDD" id="cd13128">
    <property type="entry name" value="MATE_Wzx_like"/>
    <property type="match status" value="1"/>
</dbReference>
<sequence length="448" mass="49695">MFALFKRKFHNLISDKKFSEILTGSVWALSARVIATALGMVSSIIIVRWYGAEVLGIVAVLQSSLMLATIFTLLGTNTSILRLIPEHLAKYSATSAFKVYRKTQYFVAGLSVITGAILFFASGFIAYTVFHKPHLRFYFALAAVFIIFESLLSLNTQAVRGLRLIKLFALMQMLPQFCKLIILIPITISFHNLDNPVYAMFASIVIAALVGAFIVDRAFKSKTGANDRAQHMPIREILSMSFPMLMTATMTFVIGQTGVIMLGMFRSEAEIGYYSIAVKLATLTAFVLSAVNNMAAPKFAELHFTDNVEELFRIAKKSAKLVFWITTPILLALVTLGKPILSIFFGEDFSGCYPVLLLLIFGQFINYMSGSTAMFLNMSGHQKVFQNIMFLVAMFNISINAVMIPISGMYGAAIAATLSLAGWNIASLMYIKSKYGKTTAYFPIWKFK</sequence>
<dbReference type="PANTHER" id="PTHR30250">
    <property type="entry name" value="PST FAMILY PREDICTED COLANIC ACID TRANSPORTER"/>
    <property type="match status" value="1"/>
</dbReference>
<protein>
    <submittedName>
        <fullName evidence="7">Polysaccharide biosynthesis protein</fullName>
    </submittedName>
</protein>
<name>A0A653A6N8_UNCDX</name>
<dbReference type="PANTHER" id="PTHR30250:SF11">
    <property type="entry name" value="O-ANTIGEN TRANSPORTER-RELATED"/>
    <property type="match status" value="1"/>
</dbReference>
<dbReference type="InterPro" id="IPR050833">
    <property type="entry name" value="Poly_Biosynth_Transport"/>
</dbReference>
<keyword evidence="2" id="KW-1003">Cell membrane</keyword>
<evidence type="ECO:0000256" key="2">
    <source>
        <dbReference type="ARBA" id="ARBA00022475"/>
    </source>
</evidence>
<feature type="transmembrane region" description="Helical" evidence="6">
    <location>
        <begin position="167"/>
        <end position="191"/>
    </location>
</feature>
<feature type="transmembrane region" description="Helical" evidence="6">
    <location>
        <begin position="105"/>
        <end position="130"/>
    </location>
</feature>
<feature type="transmembrane region" description="Helical" evidence="6">
    <location>
        <begin position="136"/>
        <end position="155"/>
    </location>
</feature>
<feature type="transmembrane region" description="Helical" evidence="6">
    <location>
        <begin position="56"/>
        <end position="84"/>
    </location>
</feature>
<keyword evidence="3 6" id="KW-0812">Transmembrane</keyword>
<evidence type="ECO:0000256" key="3">
    <source>
        <dbReference type="ARBA" id="ARBA00022692"/>
    </source>
</evidence>
<comment type="subcellular location">
    <subcellularLocation>
        <location evidence="1">Cell membrane</location>
        <topology evidence="1">Multi-pass membrane protein</topology>
    </subcellularLocation>
</comment>
<feature type="transmembrane region" description="Helical" evidence="6">
    <location>
        <begin position="21"/>
        <end position="50"/>
    </location>
</feature>
<feature type="transmembrane region" description="Helical" evidence="6">
    <location>
        <begin position="197"/>
        <end position="219"/>
    </location>
</feature>
<feature type="transmembrane region" description="Helical" evidence="6">
    <location>
        <begin position="353"/>
        <end position="376"/>
    </location>
</feature>
<evidence type="ECO:0000256" key="5">
    <source>
        <dbReference type="ARBA" id="ARBA00023136"/>
    </source>
</evidence>
<evidence type="ECO:0000256" key="4">
    <source>
        <dbReference type="ARBA" id="ARBA00022989"/>
    </source>
</evidence>
<feature type="transmembrane region" description="Helical" evidence="6">
    <location>
        <begin position="271"/>
        <end position="291"/>
    </location>
</feature>
<evidence type="ECO:0000256" key="6">
    <source>
        <dbReference type="SAM" id="Phobius"/>
    </source>
</evidence>
<feature type="transmembrane region" description="Helical" evidence="6">
    <location>
        <begin position="412"/>
        <end position="431"/>
    </location>
</feature>
<feature type="transmembrane region" description="Helical" evidence="6">
    <location>
        <begin position="240"/>
        <end position="265"/>
    </location>
</feature>
<dbReference type="GO" id="GO:0005886">
    <property type="term" value="C:plasma membrane"/>
    <property type="evidence" value="ECO:0007669"/>
    <property type="project" value="UniProtKB-SubCell"/>
</dbReference>
<feature type="transmembrane region" description="Helical" evidence="6">
    <location>
        <begin position="321"/>
        <end position="341"/>
    </location>
</feature>
<gene>
    <name evidence="7" type="ORF">TRIP_B300019</name>
</gene>
<keyword evidence="5 6" id="KW-0472">Membrane</keyword>
<dbReference type="Pfam" id="PF13440">
    <property type="entry name" value="Polysacc_synt_3"/>
    <property type="match status" value="1"/>
</dbReference>
<evidence type="ECO:0000256" key="1">
    <source>
        <dbReference type="ARBA" id="ARBA00004651"/>
    </source>
</evidence>
<keyword evidence="4 6" id="KW-1133">Transmembrane helix</keyword>